<dbReference type="PROSITE" id="PS50088">
    <property type="entry name" value="ANK_REPEAT"/>
    <property type="match status" value="2"/>
</dbReference>
<dbReference type="InterPro" id="IPR051070">
    <property type="entry name" value="NF-kappa-B_inhibitor"/>
</dbReference>
<evidence type="ECO:0000256" key="4">
    <source>
        <dbReference type="SAM" id="MobiDB-lite"/>
    </source>
</evidence>
<feature type="repeat" description="ANK" evidence="3">
    <location>
        <begin position="52"/>
        <end position="84"/>
    </location>
</feature>
<organism evidence="5 6">
    <name type="scientific">Suillus plorans</name>
    <dbReference type="NCBI Taxonomy" id="116603"/>
    <lineage>
        <taxon>Eukaryota</taxon>
        <taxon>Fungi</taxon>
        <taxon>Dikarya</taxon>
        <taxon>Basidiomycota</taxon>
        <taxon>Agaricomycotina</taxon>
        <taxon>Agaricomycetes</taxon>
        <taxon>Agaricomycetidae</taxon>
        <taxon>Boletales</taxon>
        <taxon>Suillineae</taxon>
        <taxon>Suillaceae</taxon>
        <taxon>Suillus</taxon>
    </lineage>
</organism>
<feature type="compositionally biased region" description="Acidic residues" evidence="4">
    <location>
        <begin position="150"/>
        <end position="159"/>
    </location>
</feature>
<dbReference type="PANTHER" id="PTHR46680">
    <property type="entry name" value="NF-KAPPA-B INHIBITOR ALPHA"/>
    <property type="match status" value="1"/>
</dbReference>
<evidence type="ECO:0000313" key="5">
    <source>
        <dbReference type="EMBL" id="KAG1786454.1"/>
    </source>
</evidence>
<dbReference type="GO" id="GO:0051059">
    <property type="term" value="F:NF-kappaB binding"/>
    <property type="evidence" value="ECO:0007669"/>
    <property type="project" value="TreeGrafter"/>
</dbReference>
<evidence type="ECO:0000256" key="1">
    <source>
        <dbReference type="ARBA" id="ARBA00022737"/>
    </source>
</evidence>
<sequence length="190" mass="21196">MAEEEDRRKTINRLLLVNALTEGALEEMMENPDYFDENTEEFLGDLNCTDALGNTALHLAVRQGHPADVVALCGGAVDLDLRNKNGDTPLHIALKEMEEDQDRFEVVQELICCGAECKQAMSGGLTPLEYAQSRYPLENALQEIIANPPCDDEDDEVEIQPEQLRKQMYDRSDFVDDDEDGSEGSSVEAE</sequence>
<dbReference type="RefSeq" id="XP_041153895.1">
    <property type="nucleotide sequence ID" value="XM_041307632.1"/>
</dbReference>
<dbReference type="GeneID" id="64601396"/>
<dbReference type="AlphaFoldDB" id="A0A9P7ACC9"/>
<evidence type="ECO:0000256" key="3">
    <source>
        <dbReference type="PROSITE-ProRule" id="PRU00023"/>
    </source>
</evidence>
<dbReference type="GO" id="GO:0071356">
    <property type="term" value="P:cellular response to tumor necrosis factor"/>
    <property type="evidence" value="ECO:0007669"/>
    <property type="project" value="TreeGrafter"/>
</dbReference>
<name>A0A9P7ACC9_9AGAM</name>
<feature type="region of interest" description="Disordered" evidence="4">
    <location>
        <begin position="147"/>
        <end position="190"/>
    </location>
</feature>
<dbReference type="SUPFAM" id="SSF48403">
    <property type="entry name" value="Ankyrin repeat"/>
    <property type="match status" value="1"/>
</dbReference>
<feature type="compositionally biased region" description="Basic and acidic residues" evidence="4">
    <location>
        <begin position="163"/>
        <end position="174"/>
    </location>
</feature>
<dbReference type="Proteomes" id="UP000719766">
    <property type="component" value="Unassembled WGS sequence"/>
</dbReference>
<dbReference type="InterPro" id="IPR002110">
    <property type="entry name" value="Ankyrin_rpt"/>
</dbReference>
<dbReference type="Pfam" id="PF12796">
    <property type="entry name" value="Ank_2"/>
    <property type="match status" value="1"/>
</dbReference>
<dbReference type="EMBL" id="JABBWE010000092">
    <property type="protein sequence ID" value="KAG1786454.1"/>
    <property type="molecule type" value="Genomic_DNA"/>
</dbReference>
<reference evidence="5" key="1">
    <citation type="journal article" date="2020" name="New Phytol.">
        <title>Comparative genomics reveals dynamic genome evolution in host specialist ectomycorrhizal fungi.</title>
        <authorList>
            <person name="Lofgren L.A."/>
            <person name="Nguyen N.H."/>
            <person name="Vilgalys R."/>
            <person name="Ruytinx J."/>
            <person name="Liao H.L."/>
            <person name="Branco S."/>
            <person name="Kuo A."/>
            <person name="LaButti K."/>
            <person name="Lipzen A."/>
            <person name="Andreopoulos W."/>
            <person name="Pangilinan J."/>
            <person name="Riley R."/>
            <person name="Hundley H."/>
            <person name="Na H."/>
            <person name="Barry K."/>
            <person name="Grigoriev I.V."/>
            <person name="Stajich J.E."/>
            <person name="Kennedy P.G."/>
        </authorList>
    </citation>
    <scope>NUCLEOTIDE SEQUENCE</scope>
    <source>
        <strain evidence="5">S12</strain>
    </source>
</reference>
<feature type="repeat" description="ANK" evidence="3">
    <location>
        <begin position="85"/>
        <end position="116"/>
    </location>
</feature>
<accession>A0A9P7ACC9</accession>
<keyword evidence="2 3" id="KW-0040">ANK repeat</keyword>
<dbReference type="PROSITE" id="PS50297">
    <property type="entry name" value="ANK_REP_REGION"/>
    <property type="match status" value="1"/>
</dbReference>
<dbReference type="Gene3D" id="1.25.40.20">
    <property type="entry name" value="Ankyrin repeat-containing domain"/>
    <property type="match status" value="1"/>
</dbReference>
<proteinExistence type="predicted"/>
<comment type="caution">
    <text evidence="5">The sequence shown here is derived from an EMBL/GenBank/DDBJ whole genome shotgun (WGS) entry which is preliminary data.</text>
</comment>
<dbReference type="SMART" id="SM00248">
    <property type="entry name" value="ANK"/>
    <property type="match status" value="2"/>
</dbReference>
<keyword evidence="1" id="KW-0677">Repeat</keyword>
<dbReference type="InterPro" id="IPR036770">
    <property type="entry name" value="Ankyrin_rpt-contain_sf"/>
</dbReference>
<protein>
    <submittedName>
        <fullName evidence="5">Uncharacterized protein</fullName>
    </submittedName>
</protein>
<evidence type="ECO:0000313" key="6">
    <source>
        <dbReference type="Proteomes" id="UP000719766"/>
    </source>
</evidence>
<dbReference type="GO" id="GO:0005829">
    <property type="term" value="C:cytosol"/>
    <property type="evidence" value="ECO:0007669"/>
    <property type="project" value="TreeGrafter"/>
</dbReference>
<gene>
    <name evidence="5" type="ORF">HD556DRAFT_1449697</name>
</gene>
<dbReference type="PANTHER" id="PTHR46680:SF3">
    <property type="entry name" value="NF-KAPPA-B INHIBITOR CACTUS"/>
    <property type="match status" value="1"/>
</dbReference>
<evidence type="ECO:0000256" key="2">
    <source>
        <dbReference type="ARBA" id="ARBA00023043"/>
    </source>
</evidence>
<keyword evidence="6" id="KW-1185">Reference proteome</keyword>
<dbReference type="OrthoDB" id="9995210at2759"/>